<evidence type="ECO:0000256" key="6">
    <source>
        <dbReference type="SAM" id="Phobius"/>
    </source>
</evidence>
<evidence type="ECO:0000256" key="1">
    <source>
        <dbReference type="ARBA" id="ARBA00004651"/>
    </source>
</evidence>
<evidence type="ECO:0000256" key="5">
    <source>
        <dbReference type="ARBA" id="ARBA00023136"/>
    </source>
</evidence>
<name>A0A2V2ZLQ2_9BACI</name>
<dbReference type="InterPro" id="IPR036259">
    <property type="entry name" value="MFS_trans_sf"/>
</dbReference>
<evidence type="ECO:0000256" key="4">
    <source>
        <dbReference type="ARBA" id="ARBA00022989"/>
    </source>
</evidence>
<dbReference type="InterPro" id="IPR020846">
    <property type="entry name" value="MFS_dom"/>
</dbReference>
<keyword evidence="4 6" id="KW-1133">Transmembrane helix</keyword>
<dbReference type="PANTHER" id="PTHR23527:SF1">
    <property type="entry name" value="BLL3282 PROTEIN"/>
    <property type="match status" value="1"/>
</dbReference>
<dbReference type="RefSeq" id="WP_110066924.1">
    <property type="nucleotide sequence ID" value="NZ_QGTW01000014.1"/>
</dbReference>
<feature type="transmembrane region" description="Helical" evidence="6">
    <location>
        <begin position="246"/>
        <end position="269"/>
    </location>
</feature>
<dbReference type="SUPFAM" id="SSF103473">
    <property type="entry name" value="MFS general substrate transporter"/>
    <property type="match status" value="1"/>
</dbReference>
<dbReference type="Pfam" id="PF07690">
    <property type="entry name" value="MFS_1"/>
    <property type="match status" value="1"/>
</dbReference>
<dbReference type="AlphaFoldDB" id="A0A2V2ZLQ2"/>
<evidence type="ECO:0000313" key="9">
    <source>
        <dbReference type="Proteomes" id="UP000247150"/>
    </source>
</evidence>
<evidence type="ECO:0000256" key="2">
    <source>
        <dbReference type="ARBA" id="ARBA00022448"/>
    </source>
</evidence>
<feature type="transmembrane region" description="Helical" evidence="6">
    <location>
        <begin position="46"/>
        <end position="67"/>
    </location>
</feature>
<reference evidence="8 9" key="1">
    <citation type="submission" date="2018-05" db="EMBL/GenBank/DDBJ databases">
        <title>Freshwater and sediment microbial communities from various areas in North America, analyzing microbe dynamics in response to fracking.</title>
        <authorList>
            <person name="Lamendella R."/>
        </authorList>
    </citation>
    <scope>NUCLEOTIDE SEQUENCE [LARGE SCALE GENOMIC DNA]</scope>
    <source>
        <strain evidence="8 9">15_TX</strain>
    </source>
</reference>
<dbReference type="InterPro" id="IPR011701">
    <property type="entry name" value="MFS"/>
</dbReference>
<keyword evidence="2" id="KW-0813">Transport</keyword>
<feature type="transmembrane region" description="Helical" evidence="6">
    <location>
        <begin position="369"/>
        <end position="392"/>
    </location>
</feature>
<evidence type="ECO:0000256" key="3">
    <source>
        <dbReference type="ARBA" id="ARBA00022692"/>
    </source>
</evidence>
<organism evidence="8 9">
    <name type="scientific">Cytobacillus oceanisediminis</name>
    <dbReference type="NCBI Taxonomy" id="665099"/>
    <lineage>
        <taxon>Bacteria</taxon>
        <taxon>Bacillati</taxon>
        <taxon>Bacillota</taxon>
        <taxon>Bacilli</taxon>
        <taxon>Bacillales</taxon>
        <taxon>Bacillaceae</taxon>
        <taxon>Cytobacillus</taxon>
    </lineage>
</organism>
<dbReference type="EMBL" id="QGTW01000014">
    <property type="protein sequence ID" value="PWW20869.1"/>
    <property type="molecule type" value="Genomic_DNA"/>
</dbReference>
<feature type="transmembrane region" description="Helical" evidence="6">
    <location>
        <begin position="169"/>
        <end position="187"/>
    </location>
</feature>
<feature type="transmembrane region" description="Helical" evidence="6">
    <location>
        <begin position="340"/>
        <end position="363"/>
    </location>
</feature>
<dbReference type="PANTHER" id="PTHR23527">
    <property type="entry name" value="BLL3282 PROTEIN"/>
    <property type="match status" value="1"/>
</dbReference>
<dbReference type="PROSITE" id="PS50850">
    <property type="entry name" value="MFS"/>
    <property type="match status" value="1"/>
</dbReference>
<dbReference type="OrthoDB" id="9794076at2"/>
<sequence>MVRRKVSAYPRLKLFNPLLAQTIAAFGVLALPPLSTFIVKELELSAFMMGLMMSSFYLGCIVFSFFTGKIINSLGIHKSIFISLIVIGSFIMASSFFDSVWAMLLLLALSGMGYSLINPAINLLITQDFSVEVRGFAMSVKQMGVTLGGVFTALLLPKLAFIFDWRTSLFMGGAMVVCFSLYFYFMLKSYASPPAPNPNLNHLKNIKIFFQNSKLVRLSILSFFFVGAQFSYFMYLVLYLNLDLNYSIAASSFLLALSQASGAIGRVIWGAASDHSGDKRKVLSLIGILSSIFLVLLSLSPFFSMPYLLMAAITIILGFTISGWNGIFQAAIIEYGGEKTAAVSSGVSLTFTYLGIFLFPLFFGWTKDLFSSFSISWVILSICLILSTILIYKDQRSASVKTKKFAG</sequence>
<feature type="transmembrane region" description="Helical" evidence="6">
    <location>
        <begin position="215"/>
        <end position="240"/>
    </location>
</feature>
<protein>
    <submittedName>
        <fullName evidence="8">Sugar phosphate permease</fullName>
    </submittedName>
</protein>
<dbReference type="Proteomes" id="UP000247150">
    <property type="component" value="Unassembled WGS sequence"/>
</dbReference>
<proteinExistence type="predicted"/>
<dbReference type="InterPro" id="IPR052952">
    <property type="entry name" value="MFS-Transporter"/>
</dbReference>
<comment type="caution">
    <text evidence="8">The sequence shown here is derived from an EMBL/GenBank/DDBJ whole genome shotgun (WGS) entry which is preliminary data.</text>
</comment>
<dbReference type="Gene3D" id="1.20.1250.20">
    <property type="entry name" value="MFS general substrate transporter like domains"/>
    <property type="match status" value="2"/>
</dbReference>
<keyword evidence="5 6" id="KW-0472">Membrane</keyword>
<feature type="transmembrane region" description="Helical" evidence="6">
    <location>
        <begin position="305"/>
        <end position="328"/>
    </location>
</feature>
<dbReference type="GO" id="GO:0005886">
    <property type="term" value="C:plasma membrane"/>
    <property type="evidence" value="ECO:0007669"/>
    <property type="project" value="UniProtKB-SubCell"/>
</dbReference>
<evidence type="ECO:0000313" key="8">
    <source>
        <dbReference type="EMBL" id="PWW20869.1"/>
    </source>
</evidence>
<gene>
    <name evidence="8" type="ORF">DFO73_114162</name>
</gene>
<dbReference type="GO" id="GO:0022857">
    <property type="term" value="F:transmembrane transporter activity"/>
    <property type="evidence" value="ECO:0007669"/>
    <property type="project" value="InterPro"/>
</dbReference>
<feature type="transmembrane region" description="Helical" evidence="6">
    <location>
        <begin position="79"/>
        <end position="97"/>
    </location>
</feature>
<accession>A0A2V2ZLQ2</accession>
<feature type="transmembrane region" description="Helical" evidence="6">
    <location>
        <begin position="281"/>
        <end position="299"/>
    </location>
</feature>
<feature type="transmembrane region" description="Helical" evidence="6">
    <location>
        <begin position="145"/>
        <end position="163"/>
    </location>
</feature>
<evidence type="ECO:0000259" key="7">
    <source>
        <dbReference type="PROSITE" id="PS50850"/>
    </source>
</evidence>
<feature type="transmembrane region" description="Helical" evidence="6">
    <location>
        <begin position="103"/>
        <end position="125"/>
    </location>
</feature>
<feature type="domain" description="Major facilitator superfamily (MFS) profile" evidence="7">
    <location>
        <begin position="13"/>
        <end position="395"/>
    </location>
</feature>
<keyword evidence="3 6" id="KW-0812">Transmembrane</keyword>
<comment type="subcellular location">
    <subcellularLocation>
        <location evidence="1">Cell membrane</location>
        <topology evidence="1">Multi-pass membrane protein</topology>
    </subcellularLocation>
</comment>